<keyword evidence="1" id="KW-1133">Transmembrane helix</keyword>
<reference evidence="2" key="1">
    <citation type="submission" date="2021-01" db="EMBL/GenBank/DDBJ databases">
        <authorList>
            <person name="Corre E."/>
            <person name="Pelletier E."/>
            <person name="Niang G."/>
            <person name="Scheremetjew M."/>
            <person name="Finn R."/>
            <person name="Kale V."/>
            <person name="Holt S."/>
            <person name="Cochrane G."/>
            <person name="Meng A."/>
            <person name="Brown T."/>
            <person name="Cohen L."/>
        </authorList>
    </citation>
    <scope>NUCLEOTIDE SEQUENCE</scope>
    <source>
        <strain evidence="2">CCMP1594</strain>
    </source>
</reference>
<protein>
    <submittedName>
        <fullName evidence="2">Uncharacterized protein</fullName>
    </submittedName>
</protein>
<dbReference type="AlphaFoldDB" id="A0A7S4GF34"/>
<organism evidence="2">
    <name type="scientific">Eutreptiella gymnastica</name>
    <dbReference type="NCBI Taxonomy" id="73025"/>
    <lineage>
        <taxon>Eukaryota</taxon>
        <taxon>Discoba</taxon>
        <taxon>Euglenozoa</taxon>
        <taxon>Euglenida</taxon>
        <taxon>Spirocuta</taxon>
        <taxon>Euglenophyceae</taxon>
        <taxon>Eutreptiales</taxon>
        <taxon>Eutreptiaceae</taxon>
        <taxon>Eutreptiella</taxon>
    </lineage>
</organism>
<evidence type="ECO:0000313" key="2">
    <source>
        <dbReference type="EMBL" id="CAE0834888.1"/>
    </source>
</evidence>
<feature type="transmembrane region" description="Helical" evidence="1">
    <location>
        <begin position="105"/>
        <end position="128"/>
    </location>
</feature>
<evidence type="ECO:0000256" key="1">
    <source>
        <dbReference type="SAM" id="Phobius"/>
    </source>
</evidence>
<keyword evidence="1" id="KW-0812">Transmembrane</keyword>
<name>A0A7S4GF34_9EUGL</name>
<proteinExistence type="predicted"/>
<feature type="transmembrane region" description="Helical" evidence="1">
    <location>
        <begin position="41"/>
        <end position="60"/>
    </location>
</feature>
<keyword evidence="1" id="KW-0472">Membrane</keyword>
<sequence length="135" mass="14718">MHCDFIRGPHNVSSLDADIVAGVHSFARGLHAFGMVQYDSLIASPVLLCLPTAFTILTFVSPLTLHHLRAHDCTSVNPRTVCWASVGIWVSGKWSTQTRVKMTGVIVSLGLRTGTLALLVHILGGVFVESRRERL</sequence>
<accession>A0A7S4GF34</accession>
<dbReference type="EMBL" id="HBJA01134423">
    <property type="protein sequence ID" value="CAE0834888.1"/>
    <property type="molecule type" value="Transcribed_RNA"/>
</dbReference>
<gene>
    <name evidence="2" type="ORF">EGYM00163_LOCUS46192</name>
</gene>